<dbReference type="AlphaFoldDB" id="A6IJL4"/>
<dbReference type="Proteomes" id="UP000234681">
    <property type="component" value="Chromosome 14"/>
</dbReference>
<dbReference type="EMBL" id="CH473963">
    <property type="protein sequence ID" value="EDL99927.1"/>
    <property type="molecule type" value="Genomic_DNA"/>
</dbReference>
<gene>
    <name evidence="1" type="ORF">rCG_35690</name>
</gene>
<evidence type="ECO:0000313" key="2">
    <source>
        <dbReference type="Proteomes" id="UP000234681"/>
    </source>
</evidence>
<organism evidence="1 2">
    <name type="scientific">Rattus norvegicus</name>
    <name type="common">Rat</name>
    <dbReference type="NCBI Taxonomy" id="10116"/>
    <lineage>
        <taxon>Eukaryota</taxon>
        <taxon>Metazoa</taxon>
        <taxon>Chordata</taxon>
        <taxon>Craniata</taxon>
        <taxon>Vertebrata</taxon>
        <taxon>Euteleostomi</taxon>
        <taxon>Mammalia</taxon>
        <taxon>Eutheria</taxon>
        <taxon>Euarchontoglires</taxon>
        <taxon>Glires</taxon>
        <taxon>Rodentia</taxon>
        <taxon>Myomorpha</taxon>
        <taxon>Muroidea</taxon>
        <taxon>Muridae</taxon>
        <taxon>Murinae</taxon>
        <taxon>Rattus</taxon>
    </lineage>
</organism>
<proteinExistence type="predicted"/>
<feature type="non-terminal residue" evidence="1">
    <location>
        <position position="46"/>
    </location>
</feature>
<evidence type="ECO:0000313" key="1">
    <source>
        <dbReference type="EMBL" id="EDL99927.1"/>
    </source>
</evidence>
<protein>
    <submittedName>
        <fullName evidence="1">RCG35690</fullName>
    </submittedName>
</protein>
<reference evidence="2" key="1">
    <citation type="submission" date="2005-09" db="EMBL/GenBank/DDBJ databases">
        <authorList>
            <person name="Mural R.J."/>
            <person name="Li P.W."/>
            <person name="Adams M.D."/>
            <person name="Amanatides P.G."/>
            <person name="Baden-Tillson H."/>
            <person name="Barnstead M."/>
            <person name="Chin S.H."/>
            <person name="Dew I."/>
            <person name="Evans C.A."/>
            <person name="Ferriera S."/>
            <person name="Flanigan M."/>
            <person name="Fosler C."/>
            <person name="Glodek A."/>
            <person name="Gu Z."/>
            <person name="Holt R.A."/>
            <person name="Jennings D."/>
            <person name="Kraft C.L."/>
            <person name="Lu F."/>
            <person name="Nguyen T."/>
            <person name="Nusskern D.R."/>
            <person name="Pfannkoch C.M."/>
            <person name="Sitter C."/>
            <person name="Sutton G.G."/>
            <person name="Venter J.C."/>
            <person name="Wang Z."/>
            <person name="Woodage T."/>
            <person name="Zheng X.H."/>
            <person name="Zhong F."/>
        </authorList>
    </citation>
    <scope>NUCLEOTIDE SEQUENCE [LARGE SCALE GENOMIC DNA]</scope>
    <source>
        <strain>BN</strain>
        <strain evidence="2">Sprague-Dawley</strain>
    </source>
</reference>
<accession>A6IJL4</accession>
<sequence>MLRAQRKRCWVYVYVKWIPSELFPFILALSCNAVMRERTMQKFLQN</sequence>
<name>A6IJL4_RAT</name>